<dbReference type="SMART" id="SM00728">
    <property type="entry name" value="ChW"/>
    <property type="match status" value="6"/>
</dbReference>
<evidence type="ECO:0000256" key="1">
    <source>
        <dbReference type="ARBA" id="ARBA00010646"/>
    </source>
</evidence>
<proteinExistence type="inferred from homology"/>
<evidence type="ECO:0000256" key="5">
    <source>
        <dbReference type="SAM" id="SignalP"/>
    </source>
</evidence>
<dbReference type="PANTHER" id="PTHR34135:SF2">
    <property type="entry name" value="LYSOZYME"/>
    <property type="match status" value="1"/>
</dbReference>
<evidence type="ECO:0000256" key="2">
    <source>
        <dbReference type="ARBA" id="ARBA00022801"/>
    </source>
</evidence>
<sequence length="649" mass="71682">MKNKRIALSLIVGGMMLFPVAARAVEKPLETGSSTENTVVPQMNSTMESTVNSRSNEGVITEERENSSETSSTASSTEETSKTDQTMELPVWGEAEYGAYSLPRNRSDLSGNNTRGRLARSASIPSVLASNTNTPTKSFVDISSHNGALSVNDFLNMKKYGVAGVVVKLTEATSYKNPYAASQVNNAQAAGLKVSAYHYSWFTTDSQARSEADYFASFAKSIGLDNSTVMVNDIEEPQIAGKGNHTANSVAFENRLKQLGFQSVRHYSSLSWFNGLINANTIGKKKIWVAAYPYTLTNKNYYTDYSSWQWNSRLRFPEISNNEFDISADYNNSFTNPSSNPNPNPNPVPDPNSPISYASHAQGLGWLSSVSNNYISGTIGESRRIEALKMTLSNKISGNIEYQSHIQSMGWESNWKRNGENSGTTGQSKRIEALKIRLTGEVANQYDVYYRVHSEKFGWMNWAKNGEAAGTEGFSYRVEAFQVQLVPKGQSAPTGQGRKFVKFQNTDATYQTHIQRLGWIDSVNDSRVSGTVGEALRLEALKLKISDNPLSFSGGIEYQAHVQRGGWKKSVSNYALSGTEGHGLRMEAVKIRLTGDLAKHYNVYYRVHGQSYGWQSWVKNDEVAGTTGKSKRIEAVQVKIVRKYGAAPQ</sequence>
<gene>
    <name evidence="6" type="ORF">P7H27_00945</name>
</gene>
<evidence type="ECO:0000256" key="3">
    <source>
        <dbReference type="ARBA" id="ARBA00023295"/>
    </source>
</evidence>
<accession>A0ABU3F7B3</accession>
<feature type="compositionally biased region" description="Low complexity" evidence="4">
    <location>
        <begin position="68"/>
        <end position="78"/>
    </location>
</feature>
<feature type="region of interest" description="Disordered" evidence="4">
    <location>
        <begin position="27"/>
        <end position="89"/>
    </location>
</feature>
<protein>
    <submittedName>
        <fullName evidence="6">GH25 family lysozyme</fullName>
    </submittedName>
</protein>
<keyword evidence="2" id="KW-0378">Hydrolase</keyword>
<keyword evidence="5" id="KW-0732">Signal</keyword>
<comment type="caution">
    <text evidence="6">The sequence shown here is derived from an EMBL/GenBank/DDBJ whole genome shotgun (WGS) entry which is preliminary data.</text>
</comment>
<feature type="compositionally biased region" description="Polar residues" evidence="4">
    <location>
        <begin position="31"/>
        <end position="58"/>
    </location>
</feature>
<dbReference type="InterPro" id="IPR018077">
    <property type="entry name" value="Glyco_hydro_fam25_subgr"/>
</dbReference>
<dbReference type="InterPro" id="IPR006637">
    <property type="entry name" value="ChW"/>
</dbReference>
<dbReference type="EMBL" id="JARQAJ010000001">
    <property type="protein sequence ID" value="MDT2758350.1"/>
    <property type="molecule type" value="Genomic_DNA"/>
</dbReference>
<feature type="region of interest" description="Disordered" evidence="4">
    <location>
        <begin position="330"/>
        <end position="354"/>
    </location>
</feature>
<reference evidence="6" key="1">
    <citation type="submission" date="2023-03" db="EMBL/GenBank/DDBJ databases">
        <authorList>
            <person name="Shen W."/>
            <person name="Cai J."/>
        </authorList>
    </citation>
    <scope>NUCLEOTIDE SEQUENCE</scope>
    <source>
        <strain evidence="6">P66-3</strain>
    </source>
</reference>
<keyword evidence="3" id="KW-0326">Glycosidase</keyword>
<dbReference type="SMART" id="SM00641">
    <property type="entry name" value="Glyco_25"/>
    <property type="match status" value="1"/>
</dbReference>
<dbReference type="PROSITE" id="PS51904">
    <property type="entry name" value="GLYCOSYL_HYDROL_F25_2"/>
    <property type="match status" value="1"/>
</dbReference>
<feature type="compositionally biased region" description="Pro residues" evidence="4">
    <location>
        <begin position="340"/>
        <end position="352"/>
    </location>
</feature>
<dbReference type="PANTHER" id="PTHR34135">
    <property type="entry name" value="LYSOZYME"/>
    <property type="match status" value="1"/>
</dbReference>
<feature type="chain" id="PRO_5045253323" evidence="5">
    <location>
        <begin position="25"/>
        <end position="649"/>
    </location>
</feature>
<dbReference type="SUPFAM" id="SSF51445">
    <property type="entry name" value="(Trans)glycosidases"/>
    <property type="match status" value="1"/>
</dbReference>
<evidence type="ECO:0000313" key="6">
    <source>
        <dbReference type="EMBL" id="MDT2758350.1"/>
    </source>
</evidence>
<keyword evidence="7" id="KW-1185">Reference proteome</keyword>
<dbReference type="Pfam" id="PF01183">
    <property type="entry name" value="Glyco_hydro_25"/>
    <property type="match status" value="1"/>
</dbReference>
<dbReference type="Pfam" id="PF07538">
    <property type="entry name" value="ChW"/>
    <property type="match status" value="6"/>
</dbReference>
<dbReference type="InterPro" id="IPR002053">
    <property type="entry name" value="Glyco_hydro_25"/>
</dbReference>
<comment type="similarity">
    <text evidence="1">Belongs to the glycosyl hydrolase 25 family.</text>
</comment>
<dbReference type="Proteomes" id="UP001181046">
    <property type="component" value="Unassembled WGS sequence"/>
</dbReference>
<name>A0ABU3F7B3_9ENTE</name>
<feature type="signal peptide" evidence="5">
    <location>
        <begin position="1"/>
        <end position="24"/>
    </location>
</feature>
<dbReference type="InterPro" id="IPR017853">
    <property type="entry name" value="GH"/>
</dbReference>
<evidence type="ECO:0000313" key="7">
    <source>
        <dbReference type="Proteomes" id="UP001181046"/>
    </source>
</evidence>
<dbReference type="RefSeq" id="WP_311829184.1">
    <property type="nucleotide sequence ID" value="NZ_JARQAJ010000001.1"/>
</dbReference>
<dbReference type="Gene3D" id="3.20.20.80">
    <property type="entry name" value="Glycosidases"/>
    <property type="match status" value="1"/>
</dbReference>
<organism evidence="6 7">
    <name type="scientific">Enterococcus xiangfangensis</name>
    <dbReference type="NCBI Taxonomy" id="1296537"/>
    <lineage>
        <taxon>Bacteria</taxon>
        <taxon>Bacillati</taxon>
        <taxon>Bacillota</taxon>
        <taxon>Bacilli</taxon>
        <taxon>Lactobacillales</taxon>
        <taxon>Enterococcaceae</taxon>
        <taxon>Enterococcus</taxon>
    </lineage>
</organism>
<evidence type="ECO:0000256" key="4">
    <source>
        <dbReference type="SAM" id="MobiDB-lite"/>
    </source>
</evidence>